<dbReference type="AlphaFoldDB" id="A0A5K7ZV85"/>
<accession>A0A5K7ZV85</accession>
<dbReference type="Pfam" id="PF00528">
    <property type="entry name" value="BPD_transp_1"/>
    <property type="match status" value="1"/>
</dbReference>
<feature type="transmembrane region" description="Helical" evidence="9">
    <location>
        <begin position="256"/>
        <end position="275"/>
    </location>
</feature>
<proteinExistence type="inferred from homology"/>
<dbReference type="EMBL" id="AP021876">
    <property type="protein sequence ID" value="BBO84147.1"/>
    <property type="molecule type" value="Genomic_DNA"/>
</dbReference>
<evidence type="ECO:0000256" key="8">
    <source>
        <dbReference type="ARBA" id="ARBA00023136"/>
    </source>
</evidence>
<dbReference type="Gene3D" id="1.10.3720.10">
    <property type="entry name" value="MetI-like"/>
    <property type="match status" value="1"/>
</dbReference>
<dbReference type="CDD" id="cd06261">
    <property type="entry name" value="TM_PBP2"/>
    <property type="match status" value="1"/>
</dbReference>
<evidence type="ECO:0000256" key="1">
    <source>
        <dbReference type="ARBA" id="ARBA00004651"/>
    </source>
</evidence>
<evidence type="ECO:0000259" key="10">
    <source>
        <dbReference type="PROSITE" id="PS50928"/>
    </source>
</evidence>
<dbReference type="InterPro" id="IPR035906">
    <property type="entry name" value="MetI-like_sf"/>
</dbReference>
<evidence type="ECO:0000256" key="4">
    <source>
        <dbReference type="ARBA" id="ARBA00022475"/>
    </source>
</evidence>
<comment type="subcellular location">
    <subcellularLocation>
        <location evidence="1 9">Cell membrane</location>
        <topology evidence="1 9">Multi-pass membrane protein</topology>
    </subcellularLocation>
</comment>
<evidence type="ECO:0000256" key="2">
    <source>
        <dbReference type="ARBA" id="ARBA00007069"/>
    </source>
</evidence>
<gene>
    <name evidence="11" type="ORF">DSCO28_47130</name>
</gene>
<feature type="transmembrane region" description="Helical" evidence="9">
    <location>
        <begin position="12"/>
        <end position="40"/>
    </location>
</feature>
<keyword evidence="6 9" id="KW-0812">Transmembrane</keyword>
<dbReference type="PANTHER" id="PTHR30425:SF1">
    <property type="entry name" value="PHOSPHATE TRANSPORT SYSTEM PERMEASE PROTEIN PSTC"/>
    <property type="match status" value="1"/>
</dbReference>
<feature type="transmembrane region" description="Helical" evidence="9">
    <location>
        <begin position="141"/>
        <end position="165"/>
    </location>
</feature>
<keyword evidence="4" id="KW-1003">Cell membrane</keyword>
<keyword evidence="5" id="KW-0592">Phosphate transport</keyword>
<dbReference type="SUPFAM" id="SSF161098">
    <property type="entry name" value="MetI-like"/>
    <property type="match status" value="1"/>
</dbReference>
<evidence type="ECO:0000313" key="12">
    <source>
        <dbReference type="Proteomes" id="UP000425960"/>
    </source>
</evidence>
<keyword evidence="8 9" id="KW-0472">Membrane</keyword>
<dbReference type="RefSeq" id="WP_231713905.1">
    <property type="nucleotide sequence ID" value="NZ_AP021876.1"/>
</dbReference>
<feature type="transmembrane region" description="Helical" evidence="9">
    <location>
        <begin position="60"/>
        <end position="93"/>
    </location>
</feature>
<dbReference type="PANTHER" id="PTHR30425">
    <property type="entry name" value="PHOSPHATE TRANSPORT SYSTEM PERMEASE PROTEIN PST"/>
    <property type="match status" value="1"/>
</dbReference>
<dbReference type="Proteomes" id="UP000425960">
    <property type="component" value="Chromosome"/>
</dbReference>
<dbReference type="GO" id="GO:0055085">
    <property type="term" value="P:transmembrane transport"/>
    <property type="evidence" value="ECO:0007669"/>
    <property type="project" value="InterPro"/>
</dbReference>
<evidence type="ECO:0000256" key="7">
    <source>
        <dbReference type="ARBA" id="ARBA00022989"/>
    </source>
</evidence>
<dbReference type="InterPro" id="IPR051124">
    <property type="entry name" value="Phosphate_Transport_Permease"/>
</dbReference>
<evidence type="ECO:0000256" key="5">
    <source>
        <dbReference type="ARBA" id="ARBA00022592"/>
    </source>
</evidence>
<reference evidence="11 12" key="1">
    <citation type="submission" date="2019-11" db="EMBL/GenBank/DDBJ databases">
        <title>Comparative genomics of hydrocarbon-degrading Desulfosarcina strains.</title>
        <authorList>
            <person name="Watanabe M."/>
            <person name="Kojima H."/>
            <person name="Fukui M."/>
        </authorList>
    </citation>
    <scope>NUCLEOTIDE SEQUENCE [LARGE SCALE GENOMIC DNA]</scope>
    <source>
        <strain evidence="11 12">28bB2T</strain>
    </source>
</reference>
<dbReference type="GO" id="GO:0006817">
    <property type="term" value="P:phosphate ion transport"/>
    <property type="evidence" value="ECO:0007669"/>
    <property type="project" value="UniProtKB-KW"/>
</dbReference>
<organism evidence="11 12">
    <name type="scientific">Desulfosarcina ovata subsp. sediminis</name>
    <dbReference type="NCBI Taxonomy" id="885957"/>
    <lineage>
        <taxon>Bacteria</taxon>
        <taxon>Pseudomonadati</taxon>
        <taxon>Thermodesulfobacteriota</taxon>
        <taxon>Desulfobacteria</taxon>
        <taxon>Desulfobacterales</taxon>
        <taxon>Desulfosarcinaceae</taxon>
        <taxon>Desulfosarcina</taxon>
    </lineage>
</organism>
<dbReference type="InterPro" id="IPR000515">
    <property type="entry name" value="MetI-like"/>
</dbReference>
<evidence type="ECO:0000313" key="11">
    <source>
        <dbReference type="EMBL" id="BBO84147.1"/>
    </source>
</evidence>
<dbReference type="GO" id="GO:0005886">
    <property type="term" value="C:plasma membrane"/>
    <property type="evidence" value="ECO:0007669"/>
    <property type="project" value="UniProtKB-SubCell"/>
</dbReference>
<sequence>MSKIAEPWVRLLLGLMAAFSVAVTVLMFGFMVTLGLPLITEGTFFNMFTGPWQPGQGAYGIAPMIAGTAAIAGLGMAVSFPVSLGCAALISVLGRGWLPILLHRLVRFMTGIPTVVYGFAGIFLLVPLVREWAGRGSGLCILSAGLLLAVLIAPTMILFFTDSFATVPQTYLRAADALGASPVQKLIHVFIPCAWPGLVNGVVLAMGRAVGDTLIALMIAGNATAMPGALTEPARTLTAHIALVVAADFDSLEFRTLFACGIILYLCTTLMVVLTRGIGTLAERRP</sequence>
<keyword evidence="3 9" id="KW-0813">Transport</keyword>
<feature type="transmembrane region" description="Helical" evidence="9">
    <location>
        <begin position="105"/>
        <end position="129"/>
    </location>
</feature>
<comment type="similarity">
    <text evidence="2">Belongs to the binding-protein-dependent transport system permease family. CysTW subfamily.</text>
</comment>
<keyword evidence="7 9" id="KW-1133">Transmembrane helix</keyword>
<evidence type="ECO:0000256" key="6">
    <source>
        <dbReference type="ARBA" id="ARBA00022692"/>
    </source>
</evidence>
<dbReference type="KEGG" id="dov:DSCO28_47130"/>
<evidence type="ECO:0000256" key="9">
    <source>
        <dbReference type="RuleBase" id="RU363032"/>
    </source>
</evidence>
<protein>
    <submittedName>
        <fullName evidence="11">Phosphate ABC transporter permease</fullName>
    </submittedName>
</protein>
<dbReference type="PROSITE" id="PS50928">
    <property type="entry name" value="ABC_TM1"/>
    <property type="match status" value="1"/>
</dbReference>
<feature type="domain" description="ABC transmembrane type-1" evidence="10">
    <location>
        <begin position="65"/>
        <end position="275"/>
    </location>
</feature>
<evidence type="ECO:0000256" key="3">
    <source>
        <dbReference type="ARBA" id="ARBA00022448"/>
    </source>
</evidence>
<name>A0A5K7ZV85_9BACT</name>